<feature type="compositionally biased region" description="Basic and acidic residues" evidence="1">
    <location>
        <begin position="55"/>
        <end position="67"/>
    </location>
</feature>
<reference evidence="2 3" key="1">
    <citation type="submission" date="2024-02" db="EMBL/GenBank/DDBJ databases">
        <authorList>
            <person name="Vignale AGUSTIN F."/>
            <person name="Sosa J E."/>
            <person name="Modenutti C."/>
        </authorList>
    </citation>
    <scope>NUCLEOTIDE SEQUENCE [LARGE SCALE GENOMIC DNA]</scope>
</reference>
<dbReference type="AlphaFoldDB" id="A0ABC8UHI5"/>
<feature type="non-terminal residue" evidence="2">
    <location>
        <position position="1"/>
    </location>
</feature>
<comment type="caution">
    <text evidence="2">The sequence shown here is derived from an EMBL/GenBank/DDBJ whole genome shotgun (WGS) entry which is preliminary data.</text>
</comment>
<proteinExistence type="predicted"/>
<feature type="non-terminal residue" evidence="2">
    <location>
        <position position="67"/>
    </location>
</feature>
<organism evidence="2 3">
    <name type="scientific">Ilex paraguariensis</name>
    <name type="common">yerba mate</name>
    <dbReference type="NCBI Taxonomy" id="185542"/>
    <lineage>
        <taxon>Eukaryota</taxon>
        <taxon>Viridiplantae</taxon>
        <taxon>Streptophyta</taxon>
        <taxon>Embryophyta</taxon>
        <taxon>Tracheophyta</taxon>
        <taxon>Spermatophyta</taxon>
        <taxon>Magnoliopsida</taxon>
        <taxon>eudicotyledons</taxon>
        <taxon>Gunneridae</taxon>
        <taxon>Pentapetalae</taxon>
        <taxon>asterids</taxon>
        <taxon>campanulids</taxon>
        <taxon>Aquifoliales</taxon>
        <taxon>Aquifoliaceae</taxon>
        <taxon>Ilex</taxon>
    </lineage>
</organism>
<sequence length="67" mass="7351">ALSQETEKTVRLEGTSRIESAMHERRALDARSLDVLGGVTASTKVRARKRARRQGCADERGGRKTIG</sequence>
<protein>
    <submittedName>
        <fullName evidence="2">Uncharacterized protein</fullName>
    </submittedName>
</protein>
<name>A0ABC8UHI5_9AQUA</name>
<accession>A0ABC8UHI5</accession>
<dbReference type="Proteomes" id="UP001642360">
    <property type="component" value="Unassembled WGS sequence"/>
</dbReference>
<evidence type="ECO:0000313" key="3">
    <source>
        <dbReference type="Proteomes" id="UP001642360"/>
    </source>
</evidence>
<keyword evidence="3" id="KW-1185">Reference proteome</keyword>
<feature type="region of interest" description="Disordered" evidence="1">
    <location>
        <begin position="44"/>
        <end position="67"/>
    </location>
</feature>
<evidence type="ECO:0000256" key="1">
    <source>
        <dbReference type="SAM" id="MobiDB-lite"/>
    </source>
</evidence>
<dbReference type="EMBL" id="CAUOFW020007736">
    <property type="protein sequence ID" value="CAK9180493.1"/>
    <property type="molecule type" value="Genomic_DNA"/>
</dbReference>
<evidence type="ECO:0000313" key="2">
    <source>
        <dbReference type="EMBL" id="CAK9180493.1"/>
    </source>
</evidence>
<gene>
    <name evidence="2" type="ORF">ILEXP_LOCUS50496</name>
</gene>